<evidence type="ECO:0000256" key="6">
    <source>
        <dbReference type="ARBA" id="ARBA00023242"/>
    </source>
</evidence>
<keyword evidence="8" id="KW-1185">Reference proteome</keyword>
<evidence type="ECO:0000256" key="2">
    <source>
        <dbReference type="ARBA" id="ARBA00004496"/>
    </source>
</evidence>
<protein>
    <recommendedName>
        <fullName evidence="4">Protein HRI1</fullName>
    </recommendedName>
</protein>
<dbReference type="GO" id="GO:0005634">
    <property type="term" value="C:nucleus"/>
    <property type="evidence" value="ECO:0007669"/>
    <property type="project" value="UniProtKB-SubCell"/>
</dbReference>
<dbReference type="Gene3D" id="2.40.128.320">
    <property type="entry name" value="Protein HRI1, N-terminal domain"/>
    <property type="match status" value="1"/>
</dbReference>
<keyword evidence="5" id="KW-0963">Cytoplasm</keyword>
<dbReference type="CDD" id="cd11692">
    <property type="entry name" value="HRI1_N_like"/>
    <property type="match status" value="1"/>
</dbReference>
<accession>A0A2T2N4X2</accession>
<evidence type="ECO:0000256" key="3">
    <source>
        <dbReference type="ARBA" id="ARBA00005229"/>
    </source>
</evidence>
<evidence type="ECO:0000313" key="7">
    <source>
        <dbReference type="EMBL" id="PSN60440.1"/>
    </source>
</evidence>
<keyword evidence="6" id="KW-0539">Nucleus</keyword>
<dbReference type="AlphaFoldDB" id="A0A2T2N4X2"/>
<evidence type="ECO:0000256" key="1">
    <source>
        <dbReference type="ARBA" id="ARBA00004123"/>
    </source>
</evidence>
<dbReference type="InterPro" id="IPR031818">
    <property type="entry name" value="Hri1"/>
</dbReference>
<dbReference type="OrthoDB" id="4045395at2759"/>
<dbReference type="CDD" id="cd11693">
    <property type="entry name" value="HRI1_C_like"/>
    <property type="match status" value="1"/>
</dbReference>
<proteinExistence type="inferred from homology"/>
<dbReference type="STRING" id="1448308.A0A2T2N4X2"/>
<evidence type="ECO:0000256" key="4">
    <source>
        <dbReference type="ARBA" id="ARBA00017063"/>
    </source>
</evidence>
<dbReference type="Pfam" id="PF16815">
    <property type="entry name" value="HRI1"/>
    <property type="match status" value="1"/>
</dbReference>
<comment type="similarity">
    <text evidence="3">Belongs to the HRI1 family.</text>
</comment>
<comment type="subcellular location">
    <subcellularLocation>
        <location evidence="2">Cytoplasm</location>
    </subcellularLocation>
    <subcellularLocation>
        <location evidence="1">Nucleus</location>
    </subcellularLocation>
</comment>
<organism evidence="7 8">
    <name type="scientific">Corynespora cassiicola Philippines</name>
    <dbReference type="NCBI Taxonomy" id="1448308"/>
    <lineage>
        <taxon>Eukaryota</taxon>
        <taxon>Fungi</taxon>
        <taxon>Dikarya</taxon>
        <taxon>Ascomycota</taxon>
        <taxon>Pezizomycotina</taxon>
        <taxon>Dothideomycetes</taxon>
        <taxon>Pleosporomycetidae</taxon>
        <taxon>Pleosporales</taxon>
        <taxon>Corynesporascaceae</taxon>
        <taxon>Corynespora</taxon>
    </lineage>
</organism>
<sequence length="237" mass="26190">MASISIRESIRWLPGEASEPTSTLVLTSPGKRFVDLRILHPTKDDATDEDIVPLERLDWAIAGTSSSVATPDRGPDTTHSQWKHWIDSRTLDVASATDEGFMSPLGSGRTLEEGNMANPDTGVPTDYEEIWMDTDPEPVPDDDGPQICVLRFQGQGEGERGSVVRLGKLCQGLLREGDEIRAERWEWEVGRGWKRTKRIGNGAKLPCNLILGPQTLAEGQVFDHEGNKWTVMETGVL</sequence>
<evidence type="ECO:0000313" key="8">
    <source>
        <dbReference type="Proteomes" id="UP000240883"/>
    </source>
</evidence>
<dbReference type="InterPro" id="IPR038744">
    <property type="entry name" value="Hri1_N"/>
</dbReference>
<dbReference type="GO" id="GO:0005737">
    <property type="term" value="C:cytoplasm"/>
    <property type="evidence" value="ECO:0007669"/>
    <property type="project" value="UniProtKB-SubCell"/>
</dbReference>
<gene>
    <name evidence="7" type="ORF">BS50DRAFT_535969</name>
</gene>
<dbReference type="Proteomes" id="UP000240883">
    <property type="component" value="Unassembled WGS sequence"/>
</dbReference>
<evidence type="ECO:0000256" key="5">
    <source>
        <dbReference type="ARBA" id="ARBA00022490"/>
    </source>
</evidence>
<name>A0A2T2N4X2_CORCC</name>
<dbReference type="EMBL" id="KZ678149">
    <property type="protein sequence ID" value="PSN60440.1"/>
    <property type="molecule type" value="Genomic_DNA"/>
</dbReference>
<reference evidence="7 8" key="1">
    <citation type="journal article" date="2018" name="Front. Microbiol.">
        <title>Genome-Wide Analysis of Corynespora cassiicola Leaf Fall Disease Putative Effectors.</title>
        <authorList>
            <person name="Lopez D."/>
            <person name="Ribeiro S."/>
            <person name="Label P."/>
            <person name="Fumanal B."/>
            <person name="Venisse J.S."/>
            <person name="Kohler A."/>
            <person name="de Oliveira R.R."/>
            <person name="Labutti K."/>
            <person name="Lipzen A."/>
            <person name="Lail K."/>
            <person name="Bauer D."/>
            <person name="Ohm R.A."/>
            <person name="Barry K.W."/>
            <person name="Spatafora J."/>
            <person name="Grigoriev I.V."/>
            <person name="Martin F.M."/>
            <person name="Pujade-Renaud V."/>
        </authorList>
    </citation>
    <scope>NUCLEOTIDE SEQUENCE [LARGE SCALE GENOMIC DNA]</scope>
    <source>
        <strain evidence="7 8">Philippines</strain>
    </source>
</reference>
<dbReference type="InterPro" id="IPR043047">
    <property type="entry name" value="Hri1_N_sf"/>
</dbReference>